<proteinExistence type="predicted"/>
<dbReference type="Gene3D" id="3.40.1350.10">
    <property type="match status" value="1"/>
</dbReference>
<dbReference type="EMBL" id="VOSM01000014">
    <property type="protein sequence ID" value="TXD34239.1"/>
    <property type="molecule type" value="Genomic_DNA"/>
</dbReference>
<dbReference type="InterPro" id="IPR011856">
    <property type="entry name" value="tRNA_endonuc-like_dom_sf"/>
</dbReference>
<gene>
    <name evidence="3" type="ORF">FRC98_18765</name>
</gene>
<reference evidence="3 4" key="1">
    <citation type="submission" date="2019-08" db="EMBL/GenBank/DDBJ databases">
        <title>Bradymonadales sp. TMQ4.</title>
        <authorList>
            <person name="Liang Q."/>
        </authorList>
    </citation>
    <scope>NUCLEOTIDE SEQUENCE [LARGE SCALE GENOMIC DNA]</scope>
    <source>
        <strain evidence="3 4">TMQ4</strain>
    </source>
</reference>
<keyword evidence="3" id="KW-0255">Endonuclease</keyword>
<dbReference type="Proteomes" id="UP000321412">
    <property type="component" value="Unassembled WGS sequence"/>
</dbReference>
<dbReference type="InterPro" id="IPR011335">
    <property type="entry name" value="Restrct_endonuc-II-like"/>
</dbReference>
<dbReference type="AlphaFoldDB" id="A0A5C6WZN7"/>
<evidence type="ECO:0000313" key="4">
    <source>
        <dbReference type="Proteomes" id="UP000321412"/>
    </source>
</evidence>
<dbReference type="PROSITE" id="PS51913">
    <property type="entry name" value="HTH_HARE"/>
    <property type="match status" value="1"/>
</dbReference>
<keyword evidence="1" id="KW-0804">Transcription</keyword>
<evidence type="ECO:0000256" key="1">
    <source>
        <dbReference type="ARBA" id="ARBA00023163"/>
    </source>
</evidence>
<keyword evidence="3" id="KW-0540">Nuclease</keyword>
<feature type="domain" description="HTH HARE-type" evidence="2">
    <location>
        <begin position="1"/>
        <end position="73"/>
    </location>
</feature>
<dbReference type="Pfam" id="PF05066">
    <property type="entry name" value="HARE-HTH"/>
    <property type="match status" value="1"/>
</dbReference>
<dbReference type="InterPro" id="IPR007759">
    <property type="entry name" value="Asxl_HARE-HTH"/>
</dbReference>
<dbReference type="OrthoDB" id="34413at2"/>
<name>A0A5C6WZN7_9DELT</name>
<dbReference type="GO" id="GO:0006355">
    <property type="term" value="P:regulation of DNA-templated transcription"/>
    <property type="evidence" value="ECO:0007669"/>
    <property type="project" value="InterPro"/>
</dbReference>
<dbReference type="InterPro" id="IPR007560">
    <property type="entry name" value="Restrct_endonuc_IV_Mrr"/>
</dbReference>
<dbReference type="PANTHER" id="PTHR30015">
    <property type="entry name" value="MRR RESTRICTION SYSTEM PROTEIN"/>
    <property type="match status" value="1"/>
</dbReference>
<comment type="caution">
    <text evidence="3">The sequence shown here is derived from an EMBL/GenBank/DDBJ whole genome shotgun (WGS) entry which is preliminary data.</text>
</comment>
<dbReference type="InterPro" id="IPR052906">
    <property type="entry name" value="Type_IV_Methyl-Rstrct_Enzyme"/>
</dbReference>
<dbReference type="GO" id="GO:0009307">
    <property type="term" value="P:DNA restriction-modification system"/>
    <property type="evidence" value="ECO:0007669"/>
    <property type="project" value="InterPro"/>
</dbReference>
<dbReference type="GO" id="GO:0015666">
    <property type="term" value="F:restriction endodeoxyribonuclease activity"/>
    <property type="evidence" value="ECO:0007669"/>
    <property type="project" value="TreeGrafter"/>
</dbReference>
<keyword evidence="4" id="KW-1185">Reference proteome</keyword>
<dbReference type="Pfam" id="PF04471">
    <property type="entry name" value="Mrr_cat"/>
    <property type="match status" value="1"/>
</dbReference>
<evidence type="ECO:0000259" key="2">
    <source>
        <dbReference type="PROSITE" id="PS51913"/>
    </source>
</evidence>
<dbReference type="GO" id="GO:0003677">
    <property type="term" value="F:DNA binding"/>
    <property type="evidence" value="ECO:0007669"/>
    <property type="project" value="InterPro"/>
</dbReference>
<evidence type="ECO:0000313" key="3">
    <source>
        <dbReference type="EMBL" id="TXD34239.1"/>
    </source>
</evidence>
<sequence length="482" mass="54064">MTLREAAIYVLNERGPLHYQELTRAVLKGGLAESSSATPDASLNAMIAVDLKQKGKQSPFIRIKPGVFGLRGKHQGEVVAAVDVDSVSQPDGEDIADQRVRVPLFPVYSELRHLLRVWPGRSRKQITGLQSTIGELRGTPQKTVDWTEPSSWIPERLKGDDHELAEAIWTQSDGRVNPRYTYGHWLLAQKYDFVEDGRDGRLILTASGQDFLDHVGGDTEVALDEAEGLVKLLSIIADNGPARTGGLLEDWSEYLKRRSRFGTDSTFKDTLRRRLNNLRERDLIERRSNMYSVTQAGLEYLQRIGDEDSVGGGEHPEIWTLIRQQESTIRESLRELLLDMDPFTFEHLIKRLLEEMDYQNVEVTSPSGDGGVDVVADIELGITSVREVVQVKRHRRAIQRKDLDALRGSLYRFNAVRGTIITTSRFSKGTIDAAFATGTAPITLIDGDKLIDLLIEHGIGVRKRTVELLEVEPGDFSDEARE</sequence>
<keyword evidence="3" id="KW-0378">Hydrolase</keyword>
<accession>A0A5C6WZN7</accession>
<dbReference type="PANTHER" id="PTHR30015:SF7">
    <property type="entry name" value="TYPE IV METHYL-DIRECTED RESTRICTION ENZYME ECOKMRR"/>
    <property type="match status" value="1"/>
</dbReference>
<organism evidence="3 4">
    <name type="scientific">Lujinxingia vulgaris</name>
    <dbReference type="NCBI Taxonomy" id="2600176"/>
    <lineage>
        <taxon>Bacteria</taxon>
        <taxon>Deltaproteobacteria</taxon>
        <taxon>Bradymonadales</taxon>
        <taxon>Lujinxingiaceae</taxon>
        <taxon>Lujinxingia</taxon>
    </lineage>
</organism>
<dbReference type="SUPFAM" id="SSF52980">
    <property type="entry name" value="Restriction endonuclease-like"/>
    <property type="match status" value="1"/>
</dbReference>
<protein>
    <submittedName>
        <fullName evidence="3">Restriction endonuclease</fullName>
    </submittedName>
</protein>
<dbReference type="RefSeq" id="WP_146982961.1">
    <property type="nucleotide sequence ID" value="NZ_VOSM01000014.1"/>
</dbReference>